<dbReference type="OrthoDB" id="416253at2759"/>
<evidence type="ECO:0000313" key="4">
    <source>
        <dbReference type="Proteomes" id="UP000663671"/>
    </source>
</evidence>
<dbReference type="VEuPathDB" id="FungiDB:I7I51_08678"/>
<evidence type="ECO:0000313" key="3">
    <source>
        <dbReference type="EMBL" id="QSS59245.1"/>
    </source>
</evidence>
<dbReference type="InterPro" id="IPR036812">
    <property type="entry name" value="NAD(P)_OxRdtase_dom_sf"/>
</dbReference>
<sequence length="109" mass="11987">MIPAINQIEYHPYLEHGDTVLFQEKRGIRNVAYDPLPPATTAKGGPVDGILAGLAKKYAVTEVEVLLRWCIDHGAIAITTSKIGSISRVGARNHFRAFFNDKIAPDDRS</sequence>
<dbReference type="EMBL" id="CP069109">
    <property type="protein sequence ID" value="QSS59245.1"/>
    <property type="molecule type" value="Genomic_DNA"/>
</dbReference>
<gene>
    <name evidence="3" type="ORF">I7I51_08678</name>
</gene>
<dbReference type="InterPro" id="IPR020471">
    <property type="entry name" value="AKR"/>
</dbReference>
<dbReference type="Gene3D" id="3.20.20.100">
    <property type="entry name" value="NADP-dependent oxidoreductase domain"/>
    <property type="match status" value="1"/>
</dbReference>
<dbReference type="Proteomes" id="UP000663671">
    <property type="component" value="Chromosome 2"/>
</dbReference>
<evidence type="ECO:0000256" key="2">
    <source>
        <dbReference type="ARBA" id="ARBA00023002"/>
    </source>
</evidence>
<reference evidence="3" key="1">
    <citation type="submission" date="2021-01" db="EMBL/GenBank/DDBJ databases">
        <title>Chromosome-level genome assembly of a human fungal pathogen reveals clustering of transcriptionally co-regulated genes.</title>
        <authorList>
            <person name="Voorhies M."/>
            <person name="Cohen S."/>
            <person name="Shea T.P."/>
            <person name="Petrus S."/>
            <person name="Munoz J.F."/>
            <person name="Poplawski S."/>
            <person name="Goldman W.E."/>
            <person name="Michael T."/>
            <person name="Cuomo C.A."/>
            <person name="Sil A."/>
            <person name="Beyhan S."/>
        </authorList>
    </citation>
    <scope>NUCLEOTIDE SEQUENCE</scope>
    <source>
        <strain evidence="3">WU24</strain>
    </source>
</reference>
<proteinExistence type="predicted"/>
<keyword evidence="1" id="KW-0521">NADP</keyword>
<dbReference type="PANTHER" id="PTHR43827">
    <property type="entry name" value="2,5-DIKETO-D-GLUCONIC ACID REDUCTASE"/>
    <property type="match status" value="1"/>
</dbReference>
<accession>A0A8A1M100</accession>
<dbReference type="GO" id="GO:0016616">
    <property type="term" value="F:oxidoreductase activity, acting on the CH-OH group of donors, NAD or NADP as acceptor"/>
    <property type="evidence" value="ECO:0007669"/>
    <property type="project" value="UniProtKB-ARBA"/>
</dbReference>
<protein>
    <submittedName>
        <fullName evidence="3">NADPH-dependent alpha-keto amide reductase</fullName>
    </submittedName>
</protein>
<organism evidence="3 4">
    <name type="scientific">Ajellomyces capsulatus</name>
    <name type="common">Darling's disease fungus</name>
    <name type="synonym">Histoplasma capsulatum</name>
    <dbReference type="NCBI Taxonomy" id="5037"/>
    <lineage>
        <taxon>Eukaryota</taxon>
        <taxon>Fungi</taxon>
        <taxon>Dikarya</taxon>
        <taxon>Ascomycota</taxon>
        <taxon>Pezizomycotina</taxon>
        <taxon>Eurotiomycetes</taxon>
        <taxon>Eurotiomycetidae</taxon>
        <taxon>Onygenales</taxon>
        <taxon>Ajellomycetaceae</taxon>
        <taxon>Histoplasma</taxon>
    </lineage>
</organism>
<evidence type="ECO:0000256" key="1">
    <source>
        <dbReference type="ARBA" id="ARBA00022857"/>
    </source>
</evidence>
<dbReference type="AlphaFoldDB" id="A0A8A1M100"/>
<dbReference type="SUPFAM" id="SSF51430">
    <property type="entry name" value="NAD(P)-linked oxidoreductase"/>
    <property type="match status" value="1"/>
</dbReference>
<dbReference type="PRINTS" id="PR00069">
    <property type="entry name" value="ALDKETRDTASE"/>
</dbReference>
<name>A0A8A1M100_AJECA</name>
<keyword evidence="2" id="KW-0560">Oxidoreductase</keyword>
<dbReference type="PANTHER" id="PTHR43827:SF3">
    <property type="entry name" value="NADP-DEPENDENT OXIDOREDUCTASE DOMAIN-CONTAINING PROTEIN"/>
    <property type="match status" value="1"/>
</dbReference>